<gene>
    <name evidence="11" type="ORF">Zmor_025691</name>
</gene>
<keyword evidence="3 10" id="KW-0716">Sensory transduction</keyword>
<feature type="transmembrane region" description="Helical" evidence="10">
    <location>
        <begin position="250"/>
        <end position="274"/>
    </location>
</feature>
<dbReference type="AlphaFoldDB" id="A0AA38HSM5"/>
<feature type="transmembrane region" description="Helical" evidence="10">
    <location>
        <begin position="280"/>
        <end position="300"/>
    </location>
</feature>
<reference evidence="11" key="1">
    <citation type="journal article" date="2023" name="G3 (Bethesda)">
        <title>Whole genome assemblies of Zophobas morio and Tenebrio molitor.</title>
        <authorList>
            <person name="Kaur S."/>
            <person name="Stinson S.A."/>
            <person name="diCenzo G.C."/>
        </authorList>
    </citation>
    <scope>NUCLEOTIDE SEQUENCE</scope>
    <source>
        <strain evidence="11">QUZm001</strain>
    </source>
</reference>
<keyword evidence="2" id="KW-1003">Cell membrane</keyword>
<evidence type="ECO:0000256" key="3">
    <source>
        <dbReference type="ARBA" id="ARBA00022606"/>
    </source>
</evidence>
<dbReference type="GO" id="GO:0007165">
    <property type="term" value="P:signal transduction"/>
    <property type="evidence" value="ECO:0007669"/>
    <property type="project" value="UniProtKB-KW"/>
</dbReference>
<organism evidence="11 12">
    <name type="scientific">Zophobas morio</name>
    <dbReference type="NCBI Taxonomy" id="2755281"/>
    <lineage>
        <taxon>Eukaryota</taxon>
        <taxon>Metazoa</taxon>
        <taxon>Ecdysozoa</taxon>
        <taxon>Arthropoda</taxon>
        <taxon>Hexapoda</taxon>
        <taxon>Insecta</taxon>
        <taxon>Pterygota</taxon>
        <taxon>Neoptera</taxon>
        <taxon>Endopterygota</taxon>
        <taxon>Coleoptera</taxon>
        <taxon>Polyphaga</taxon>
        <taxon>Cucujiformia</taxon>
        <taxon>Tenebrionidae</taxon>
        <taxon>Zophobas</taxon>
    </lineage>
</organism>
<dbReference type="PANTHER" id="PTHR21137:SF35">
    <property type="entry name" value="ODORANT RECEPTOR 19A-RELATED"/>
    <property type="match status" value="1"/>
</dbReference>
<keyword evidence="6 10" id="KW-1133">Transmembrane helix</keyword>
<keyword evidence="7 10" id="KW-0472">Membrane</keyword>
<keyword evidence="12" id="KW-1185">Reference proteome</keyword>
<proteinExistence type="inferred from homology"/>
<feature type="transmembrane region" description="Helical" evidence="10">
    <location>
        <begin position="124"/>
        <end position="143"/>
    </location>
</feature>
<dbReference type="InterPro" id="IPR004117">
    <property type="entry name" value="7tm6_olfct_rcpt"/>
</dbReference>
<dbReference type="EMBL" id="JALNTZ010000008">
    <property type="protein sequence ID" value="KAJ3642946.1"/>
    <property type="molecule type" value="Genomic_DNA"/>
</dbReference>
<comment type="caution">
    <text evidence="11">The sequence shown here is derived from an EMBL/GenBank/DDBJ whole genome shotgun (WGS) entry which is preliminary data.</text>
</comment>
<evidence type="ECO:0000256" key="2">
    <source>
        <dbReference type="ARBA" id="ARBA00022475"/>
    </source>
</evidence>
<keyword evidence="9 10" id="KW-0807">Transducer</keyword>
<dbReference type="Proteomes" id="UP001168821">
    <property type="component" value="Unassembled WGS sequence"/>
</dbReference>
<evidence type="ECO:0000256" key="5">
    <source>
        <dbReference type="ARBA" id="ARBA00022725"/>
    </source>
</evidence>
<feature type="transmembrane region" description="Helical" evidence="10">
    <location>
        <begin position="30"/>
        <end position="52"/>
    </location>
</feature>
<evidence type="ECO:0000256" key="4">
    <source>
        <dbReference type="ARBA" id="ARBA00022692"/>
    </source>
</evidence>
<comment type="caution">
    <text evidence="10">Lacks conserved residue(s) required for the propagation of feature annotation.</text>
</comment>
<accession>A0AA38HSM5</accession>
<evidence type="ECO:0000256" key="1">
    <source>
        <dbReference type="ARBA" id="ARBA00004651"/>
    </source>
</evidence>
<feature type="transmembrane region" description="Helical" evidence="10">
    <location>
        <begin position="163"/>
        <end position="180"/>
    </location>
</feature>
<evidence type="ECO:0000256" key="9">
    <source>
        <dbReference type="ARBA" id="ARBA00023224"/>
    </source>
</evidence>
<protein>
    <recommendedName>
        <fullName evidence="10">Odorant receptor</fullName>
    </recommendedName>
</protein>
<comment type="subcellular location">
    <subcellularLocation>
        <location evidence="1 10">Cell membrane</location>
        <topology evidence="1 10">Multi-pass membrane protein</topology>
    </subcellularLocation>
</comment>
<evidence type="ECO:0000313" key="12">
    <source>
        <dbReference type="Proteomes" id="UP001168821"/>
    </source>
</evidence>
<evidence type="ECO:0000313" key="11">
    <source>
        <dbReference type="EMBL" id="KAJ3642946.1"/>
    </source>
</evidence>
<comment type="similarity">
    <text evidence="10">Belongs to the insect chemoreceptor superfamily. Heteromeric odorant receptor channel (TC 1.A.69) family.</text>
</comment>
<dbReference type="GO" id="GO:0005549">
    <property type="term" value="F:odorant binding"/>
    <property type="evidence" value="ECO:0007669"/>
    <property type="project" value="InterPro"/>
</dbReference>
<evidence type="ECO:0000256" key="7">
    <source>
        <dbReference type="ARBA" id="ARBA00023136"/>
    </source>
</evidence>
<dbReference type="GO" id="GO:0004984">
    <property type="term" value="F:olfactory receptor activity"/>
    <property type="evidence" value="ECO:0007669"/>
    <property type="project" value="InterPro"/>
</dbReference>
<dbReference type="GO" id="GO:0005886">
    <property type="term" value="C:plasma membrane"/>
    <property type="evidence" value="ECO:0007669"/>
    <property type="project" value="UniProtKB-SubCell"/>
</dbReference>
<keyword evidence="5 10" id="KW-0552">Olfaction</keyword>
<keyword evidence="4 10" id="KW-0812">Transmembrane</keyword>
<sequence length="376" mass="43737">MADIIESSFDIIIMIFKFIGLFPHKKQSKILVLSLYFSKVMLAVLVLVNLVFLRNSDFIVMSKLALFFPVIASSCVRDVPFLMDGQRVRKCFSFFENSDFVPKSDEERKIMDECVRLCRRNVRFYFFSILITESFWNLLPLFERNRKMPIDIWLPYELTRAEVYYPTYIYVCAVCVYMVLGGEMSEPLIGGLAYHATGQLKILKYNLENLSQFPDDYSLIKFEGVYGRLKQIITHHNNILSFISEFENCFSFLIFCKIAANIFALGVCGVGLVTVPFTNMYIALYILSYFILVFQILFYCHYGSLLFQENEGLTNAIYNSCWYKCDSKTRTVLLIIMERSKRRIILTAGKFVELTYRTFTSILKTSYSLIATMKGL</sequence>
<dbReference type="PANTHER" id="PTHR21137">
    <property type="entry name" value="ODORANT RECEPTOR"/>
    <property type="match status" value="1"/>
</dbReference>
<keyword evidence="8 10" id="KW-0675">Receptor</keyword>
<evidence type="ECO:0000256" key="10">
    <source>
        <dbReference type="RuleBase" id="RU351113"/>
    </source>
</evidence>
<name>A0AA38HSM5_9CUCU</name>
<dbReference type="Pfam" id="PF02949">
    <property type="entry name" value="7tm_6"/>
    <property type="match status" value="1"/>
</dbReference>
<evidence type="ECO:0000256" key="6">
    <source>
        <dbReference type="ARBA" id="ARBA00022989"/>
    </source>
</evidence>
<evidence type="ECO:0000256" key="8">
    <source>
        <dbReference type="ARBA" id="ARBA00023170"/>
    </source>
</evidence>